<dbReference type="GO" id="GO:0016874">
    <property type="term" value="F:ligase activity"/>
    <property type="evidence" value="ECO:0007669"/>
    <property type="project" value="UniProtKB-KW"/>
</dbReference>
<dbReference type="EMBL" id="FQWX01000014">
    <property type="protein sequence ID" value="SHH00335.1"/>
    <property type="molecule type" value="Genomic_DNA"/>
</dbReference>
<name>A0A1M5PF06_9FIRM</name>
<feature type="domain" description="O-antigen ligase-related" evidence="6">
    <location>
        <begin position="191"/>
        <end position="330"/>
    </location>
</feature>
<feature type="transmembrane region" description="Helical" evidence="5">
    <location>
        <begin position="229"/>
        <end position="248"/>
    </location>
</feature>
<dbReference type="Pfam" id="PF04932">
    <property type="entry name" value="Wzy_C"/>
    <property type="match status" value="1"/>
</dbReference>
<dbReference type="PANTHER" id="PTHR37422:SF17">
    <property type="entry name" value="O-ANTIGEN LIGASE"/>
    <property type="match status" value="1"/>
</dbReference>
<comment type="subcellular location">
    <subcellularLocation>
        <location evidence="1">Membrane</location>
        <topology evidence="1">Multi-pass membrane protein</topology>
    </subcellularLocation>
</comment>
<accession>A0A1M5PF06</accession>
<feature type="transmembrane region" description="Helical" evidence="5">
    <location>
        <begin position="378"/>
        <end position="394"/>
    </location>
</feature>
<gene>
    <name evidence="7" type="ORF">SAMN04488530_11411</name>
</gene>
<dbReference type="InterPro" id="IPR051533">
    <property type="entry name" value="WaaL-like"/>
</dbReference>
<dbReference type="OrthoDB" id="1762823at2"/>
<dbReference type="GO" id="GO:0016020">
    <property type="term" value="C:membrane"/>
    <property type="evidence" value="ECO:0007669"/>
    <property type="project" value="UniProtKB-SubCell"/>
</dbReference>
<evidence type="ECO:0000256" key="5">
    <source>
        <dbReference type="SAM" id="Phobius"/>
    </source>
</evidence>
<feature type="transmembrane region" description="Helical" evidence="5">
    <location>
        <begin position="206"/>
        <end position="222"/>
    </location>
</feature>
<evidence type="ECO:0000313" key="7">
    <source>
        <dbReference type="EMBL" id="SHH00335.1"/>
    </source>
</evidence>
<dbReference type="AlphaFoldDB" id="A0A1M5PF06"/>
<keyword evidence="2 5" id="KW-0812">Transmembrane</keyword>
<evidence type="ECO:0000256" key="1">
    <source>
        <dbReference type="ARBA" id="ARBA00004141"/>
    </source>
</evidence>
<dbReference type="RefSeq" id="WP_073125992.1">
    <property type="nucleotide sequence ID" value="NZ_BAABCH010000020.1"/>
</dbReference>
<feature type="transmembrane region" description="Helical" evidence="5">
    <location>
        <begin position="101"/>
        <end position="120"/>
    </location>
</feature>
<feature type="transmembrane region" description="Helical" evidence="5">
    <location>
        <begin position="315"/>
        <end position="333"/>
    </location>
</feature>
<evidence type="ECO:0000259" key="6">
    <source>
        <dbReference type="Pfam" id="PF04932"/>
    </source>
</evidence>
<dbReference type="Proteomes" id="UP000243255">
    <property type="component" value="Unassembled WGS sequence"/>
</dbReference>
<organism evidence="7 8">
    <name type="scientific">Asaccharospora irregularis DSM 2635</name>
    <dbReference type="NCBI Taxonomy" id="1121321"/>
    <lineage>
        <taxon>Bacteria</taxon>
        <taxon>Bacillati</taxon>
        <taxon>Bacillota</taxon>
        <taxon>Clostridia</taxon>
        <taxon>Peptostreptococcales</taxon>
        <taxon>Peptostreptococcaceae</taxon>
        <taxon>Asaccharospora</taxon>
    </lineage>
</organism>
<dbReference type="InterPro" id="IPR007016">
    <property type="entry name" value="O-antigen_ligase-rel_domated"/>
</dbReference>
<feature type="transmembrane region" description="Helical" evidence="5">
    <location>
        <begin position="157"/>
        <end position="176"/>
    </location>
</feature>
<feature type="transmembrane region" description="Helical" evidence="5">
    <location>
        <begin position="15"/>
        <end position="34"/>
    </location>
</feature>
<dbReference type="PANTHER" id="PTHR37422">
    <property type="entry name" value="TEICHURONIC ACID BIOSYNTHESIS PROTEIN TUAE"/>
    <property type="match status" value="1"/>
</dbReference>
<evidence type="ECO:0000313" key="8">
    <source>
        <dbReference type="Proteomes" id="UP000243255"/>
    </source>
</evidence>
<sequence>MYFLWIILVQLDPNIYFANSISRIGMIVISLFLLTKKKLVMRYSKGMVLLLATNLIVLLSYLFNGGDLKLIIINFELLLVYYSFYNFIYNSSDFEKKSRQVLNCIMYVGLFLGIVSILEYNNTFNILGLLNLFRTEAGFIFVENDSVRPSSTFNNPIFFASYLVVTFIIASGKILNKFETSKNKIISGITLTVCVLALIISKTEGAVISLIIACIIILLTKYKIKLSFLLRASISFLLVFISFIILGVKNGYFTYQDLTTIFSNRIYTWVTSLRVIIDNFILGVGPGRYNDLFHMYSGDLQQYYYFRYFDPHSDYISVIVSSGVIGLIFFWKFHWYFMKIAIDAFKNLRFRGDLVFFSCSMIVIYFSVHRLVDSLSTYRLLSIIYICLSVFEAYSKRRLLVEGKEAINRCERET</sequence>
<keyword evidence="7" id="KW-0436">Ligase</keyword>
<keyword evidence="4 5" id="KW-0472">Membrane</keyword>
<protein>
    <submittedName>
        <fullName evidence="7">O-antigen ligase</fullName>
    </submittedName>
</protein>
<dbReference type="STRING" id="1121321.SAMN04488530_11411"/>
<reference evidence="8" key="1">
    <citation type="submission" date="2016-11" db="EMBL/GenBank/DDBJ databases">
        <authorList>
            <person name="Varghese N."/>
            <person name="Submissions S."/>
        </authorList>
    </citation>
    <scope>NUCLEOTIDE SEQUENCE [LARGE SCALE GENOMIC DNA]</scope>
    <source>
        <strain evidence="8">DSM 2635</strain>
    </source>
</reference>
<feature type="transmembrane region" description="Helical" evidence="5">
    <location>
        <begin position="46"/>
        <end position="64"/>
    </location>
</feature>
<evidence type="ECO:0000256" key="4">
    <source>
        <dbReference type="ARBA" id="ARBA00023136"/>
    </source>
</evidence>
<proteinExistence type="predicted"/>
<keyword evidence="8" id="KW-1185">Reference proteome</keyword>
<feature type="transmembrane region" description="Helical" evidence="5">
    <location>
        <begin position="70"/>
        <end position="89"/>
    </location>
</feature>
<keyword evidence="3 5" id="KW-1133">Transmembrane helix</keyword>
<feature type="transmembrane region" description="Helical" evidence="5">
    <location>
        <begin position="354"/>
        <end position="372"/>
    </location>
</feature>
<evidence type="ECO:0000256" key="2">
    <source>
        <dbReference type="ARBA" id="ARBA00022692"/>
    </source>
</evidence>
<evidence type="ECO:0000256" key="3">
    <source>
        <dbReference type="ARBA" id="ARBA00022989"/>
    </source>
</evidence>